<dbReference type="PANTHER" id="PTHR34138">
    <property type="entry name" value="CELL SHAPE-DETERMINING PROTEIN MREC"/>
    <property type="match status" value="1"/>
</dbReference>
<dbReference type="EMBL" id="JACHEK010000008">
    <property type="protein sequence ID" value="MBB6146052.1"/>
    <property type="molecule type" value="Genomic_DNA"/>
</dbReference>
<dbReference type="InterPro" id="IPR042175">
    <property type="entry name" value="Cell/Rod_MreC_2"/>
</dbReference>
<feature type="domain" description="Rod shape-determining protein MreC beta-barrel core" evidence="7">
    <location>
        <begin position="130"/>
        <end position="276"/>
    </location>
</feature>
<comment type="similarity">
    <text evidence="1">Belongs to the MreC family.</text>
</comment>
<reference evidence="8 9" key="1">
    <citation type="submission" date="2020-08" db="EMBL/GenBank/DDBJ databases">
        <title>Genomic Encyclopedia of Type Strains, Phase IV (KMG-IV): sequencing the most valuable type-strain genomes for metagenomic binning, comparative biology and taxonomic classification.</title>
        <authorList>
            <person name="Goeker M."/>
        </authorList>
    </citation>
    <scope>NUCLEOTIDE SEQUENCE [LARGE SCALE GENOMIC DNA]</scope>
    <source>
        <strain evidence="8 9">DSM 103733</strain>
    </source>
</reference>
<dbReference type="PANTHER" id="PTHR34138:SF1">
    <property type="entry name" value="CELL SHAPE-DETERMINING PROTEIN MREC"/>
    <property type="match status" value="1"/>
</dbReference>
<gene>
    <name evidence="8" type="ORF">HNQ77_004022</name>
</gene>
<feature type="compositionally biased region" description="Polar residues" evidence="6">
    <location>
        <begin position="326"/>
        <end position="337"/>
    </location>
</feature>
<dbReference type="NCBIfam" id="TIGR00219">
    <property type="entry name" value="mreC"/>
    <property type="match status" value="1"/>
</dbReference>
<dbReference type="Proteomes" id="UP000538666">
    <property type="component" value="Unassembled WGS sequence"/>
</dbReference>
<dbReference type="GO" id="GO:0005886">
    <property type="term" value="C:plasma membrane"/>
    <property type="evidence" value="ECO:0007669"/>
    <property type="project" value="TreeGrafter"/>
</dbReference>
<keyword evidence="3" id="KW-0133">Cell shape</keyword>
<keyword evidence="5" id="KW-0175">Coiled coil</keyword>
<dbReference type="InterPro" id="IPR007221">
    <property type="entry name" value="MreC"/>
</dbReference>
<dbReference type="Gene3D" id="2.40.10.350">
    <property type="entry name" value="Rod shape-determining protein MreC, domain 2"/>
    <property type="match status" value="1"/>
</dbReference>
<dbReference type="InterPro" id="IPR055342">
    <property type="entry name" value="MreC_beta-barrel_core"/>
</dbReference>
<feature type="compositionally biased region" description="Low complexity" evidence="6">
    <location>
        <begin position="391"/>
        <end position="434"/>
    </location>
</feature>
<dbReference type="GO" id="GO:0008360">
    <property type="term" value="P:regulation of cell shape"/>
    <property type="evidence" value="ECO:0007669"/>
    <property type="project" value="UniProtKB-KW"/>
</dbReference>
<evidence type="ECO:0000259" key="7">
    <source>
        <dbReference type="Pfam" id="PF04085"/>
    </source>
</evidence>
<evidence type="ECO:0000256" key="5">
    <source>
        <dbReference type="SAM" id="Coils"/>
    </source>
</evidence>
<comment type="caution">
    <text evidence="8">The sequence shown here is derived from an EMBL/GenBank/DDBJ whole genome shotgun (WGS) entry which is preliminary data.</text>
</comment>
<dbReference type="Pfam" id="PF04085">
    <property type="entry name" value="MreC"/>
    <property type="match status" value="1"/>
</dbReference>
<protein>
    <recommendedName>
        <fullName evidence="2">Cell shape-determining protein MreC</fullName>
    </recommendedName>
    <alternativeName>
        <fullName evidence="4">Cell shape protein MreC</fullName>
    </alternativeName>
</protein>
<dbReference type="InterPro" id="IPR042177">
    <property type="entry name" value="Cell/Rod_1"/>
</dbReference>
<evidence type="ECO:0000256" key="2">
    <source>
        <dbReference type="ARBA" id="ARBA00013855"/>
    </source>
</evidence>
<dbReference type="Gene3D" id="2.40.10.340">
    <property type="entry name" value="Rod shape-determining protein MreC, domain 1"/>
    <property type="match status" value="1"/>
</dbReference>
<accession>A0A841JXG5</accession>
<proteinExistence type="inferred from homology"/>
<evidence type="ECO:0000256" key="4">
    <source>
        <dbReference type="ARBA" id="ARBA00032089"/>
    </source>
</evidence>
<feature type="compositionally biased region" description="Basic and acidic residues" evidence="6">
    <location>
        <begin position="481"/>
        <end position="496"/>
    </location>
</feature>
<feature type="compositionally biased region" description="Polar residues" evidence="6">
    <location>
        <begin position="499"/>
        <end position="514"/>
    </location>
</feature>
<evidence type="ECO:0000256" key="3">
    <source>
        <dbReference type="ARBA" id="ARBA00022960"/>
    </source>
</evidence>
<dbReference type="AlphaFoldDB" id="A0A841JXG5"/>
<feature type="compositionally biased region" description="Low complexity" evidence="6">
    <location>
        <begin position="453"/>
        <end position="478"/>
    </location>
</feature>
<dbReference type="OrthoDB" id="9792313at2"/>
<dbReference type="RefSeq" id="WP_050061036.1">
    <property type="nucleotide sequence ID" value="NZ_JACHEK010000008.1"/>
</dbReference>
<sequence length="558" mass="58081">MESFFSRYKNALVLLLVLVMQLLVLAVQAKRPSKDASDPEAVSLIRYVVVTVVATPERLLRNFGQSIEDVWFGYIDLIHVRRDNASLKNQIEQLRLEQASVVEDARQGQRLQRLLGFKEHYIYQSLPAQVIGTSGTDQSGIVYIDKGSNDGLKPDMPVMTADGIVGRLKDVFPSTSQLMLVSDPTSGVGVILESTRTRGVLKGGAFNQVQMINVSPDDRIKPGDKIVTSGGDQIFPRGMPVGTVDRVVPDPDRDPLLDVIVHPSANLAQLEEVLVITGMGDAVSSQEEKDLAESEAEGEAAQKRASDILSERLPSKIDPSAPADTNPDSNVDSTGNVVQPLHPPKPLAPDGFTPGSTPPATALTPGERTVPVKNGIEDLPKAPATAKIERAPTTTGATSATSEAATTHAAAKPAADAADAAKTSTAARSGTASSGVPLSKPAAKPASSQTSNPVAHSPGAASSGVASSSGKPASSAGSLKPDTKVHVIVDGPENRAPRPSSTFNPPASGSSTQPAPKPVTPARNGPVVVPDDGSRPPATMPKRPADSNSSPAPQGHGA</sequence>
<evidence type="ECO:0000313" key="8">
    <source>
        <dbReference type="EMBL" id="MBB6146052.1"/>
    </source>
</evidence>
<keyword evidence="9" id="KW-1185">Reference proteome</keyword>
<feature type="region of interest" description="Disordered" evidence="6">
    <location>
        <begin position="285"/>
        <end position="558"/>
    </location>
</feature>
<evidence type="ECO:0000256" key="1">
    <source>
        <dbReference type="ARBA" id="ARBA00009369"/>
    </source>
</evidence>
<name>A0A841JXG5_9BACT</name>
<feature type="coiled-coil region" evidence="5">
    <location>
        <begin position="77"/>
        <end position="104"/>
    </location>
</feature>
<organism evidence="8 9">
    <name type="scientific">Silvibacterium bohemicum</name>
    <dbReference type="NCBI Taxonomy" id="1577686"/>
    <lineage>
        <taxon>Bacteria</taxon>
        <taxon>Pseudomonadati</taxon>
        <taxon>Acidobacteriota</taxon>
        <taxon>Terriglobia</taxon>
        <taxon>Terriglobales</taxon>
        <taxon>Acidobacteriaceae</taxon>
        <taxon>Silvibacterium</taxon>
    </lineage>
</organism>
<evidence type="ECO:0000256" key="6">
    <source>
        <dbReference type="SAM" id="MobiDB-lite"/>
    </source>
</evidence>
<evidence type="ECO:0000313" key="9">
    <source>
        <dbReference type="Proteomes" id="UP000538666"/>
    </source>
</evidence>
<feature type="compositionally biased region" description="Basic and acidic residues" evidence="6">
    <location>
        <begin position="300"/>
        <end position="315"/>
    </location>
</feature>